<dbReference type="Proteomes" id="UP001176940">
    <property type="component" value="Unassembled WGS sequence"/>
</dbReference>
<dbReference type="Gene3D" id="1.10.560.10">
    <property type="entry name" value="GroEL-like equatorial domain"/>
    <property type="match status" value="2"/>
</dbReference>
<dbReference type="PANTHER" id="PTHR14667">
    <property type="entry name" value="BARDET-BIEDL SYNDROME 10 PROTEIN"/>
    <property type="match status" value="1"/>
</dbReference>
<dbReference type="Pfam" id="PF26215">
    <property type="entry name" value="HTH_animal"/>
    <property type="match status" value="1"/>
</dbReference>
<feature type="domain" description="Helix-turn-helix" evidence="2">
    <location>
        <begin position="11"/>
        <end position="63"/>
    </location>
</feature>
<evidence type="ECO:0000256" key="1">
    <source>
        <dbReference type="SAM" id="MobiDB-lite"/>
    </source>
</evidence>
<dbReference type="SUPFAM" id="SSF52029">
    <property type="entry name" value="GroEL apical domain-like"/>
    <property type="match status" value="1"/>
</dbReference>
<evidence type="ECO:0000313" key="3">
    <source>
        <dbReference type="EMBL" id="CAJ0930894.1"/>
    </source>
</evidence>
<evidence type="ECO:0000313" key="4">
    <source>
        <dbReference type="Proteomes" id="UP001176940"/>
    </source>
</evidence>
<gene>
    <name evidence="3" type="ORF">RIMI_LOCUS4516961</name>
</gene>
<dbReference type="Pfam" id="PF00118">
    <property type="entry name" value="Cpn60_TCP1"/>
    <property type="match status" value="1"/>
</dbReference>
<accession>A0ABN9L1Q5</accession>
<comment type="caution">
    <text evidence="3">The sequence shown here is derived from an EMBL/GenBank/DDBJ whole genome shotgun (WGS) entry which is preliminary data.</text>
</comment>
<dbReference type="SUPFAM" id="SSF48592">
    <property type="entry name" value="GroEL equatorial domain-like"/>
    <property type="match status" value="2"/>
</dbReference>
<sequence>MYHKPTDSNNYIALDSCHLPSWLLNVPRSQFIRAHRNCSRKQDYDLESDMLVEKFVAKGYDKQTLLGTRELVGKCSRAELLIQRDKTKNIHEEWEVVYILMRLGFTGMQRHTEHLNIRKILQVTEPLENILRSCFGPEGGQVLFIKSTGDLLITKDGRRILESLLLDHPVARLWDFDFQMKCKIYFNLKTTPWTTEQQSISFSPWPRADKVHLRWSRSEKTRRGRHRKKMGGPGPDATPIGPGPQMDRPWVRYNGSLSTAFQNAVDKPLMLPIPALCRSTILSLVSLDSSLVLTMVESANIFRSALQIIEGTCTDNRHYSITEIQFKTDTRRSEGPVRKLTNYGEKGRHERMIVKSASRHYDITGDGVKSFVLLLCAVLRELQATADKNEDPLSSGKNQYQRLGHALRRLSNLLLTFHSRVLAHIIAEHLSPHFLSVFRLMEGNITLCRASVQHILDTYFSGRIGCNLQGFISKLACEYFYNSFLDIGDIPSVVSLVNKYFSELLTEVSGLPVADSRILPGLILHRPFSVYCPAEGEVRALIVTEQISPCLSDTDIDFVVSSDFQLQQSQLFQRLRTESVLRQLRQKEVKVIFSRVKQHEIVLYYAKLSGISIVDCLPSEEISLLCKITGVSQMSGPLNGDLQTVTFPAASCKPIVIGSKKYVHLVFQSSSAFRPHSLVLCGPVKGVTEQLVSAFHGAFRMLTQLFHPFTAIQEQPPSNADSYFPKVAVLSKEQSVTCNGCRNDSAGHKCYLENIDQAVHVLGTLSVEKDSTRACKECSASLSPSYRCEDTGNICFHEMRRKSHQEPFIIHGDSSSITDSTGTIPFANVGLVFPGAGVFELLLKDYLYKFAKTCHDTELASICTMFGNALLCIPRQIYKAKTGQVHFPLYYLQCTQNMKPTDLLSIAETGLEPVSCKYQLLASVLQCISQLVTIDLIVGVKRSPCSRSEETDQDMLLEDH</sequence>
<dbReference type="InterPro" id="IPR027413">
    <property type="entry name" value="GROEL-like_equatorial_sf"/>
</dbReference>
<organism evidence="3 4">
    <name type="scientific">Ranitomeya imitator</name>
    <name type="common">mimic poison frog</name>
    <dbReference type="NCBI Taxonomy" id="111125"/>
    <lineage>
        <taxon>Eukaryota</taxon>
        <taxon>Metazoa</taxon>
        <taxon>Chordata</taxon>
        <taxon>Craniata</taxon>
        <taxon>Vertebrata</taxon>
        <taxon>Euteleostomi</taxon>
        <taxon>Amphibia</taxon>
        <taxon>Batrachia</taxon>
        <taxon>Anura</taxon>
        <taxon>Neobatrachia</taxon>
        <taxon>Hyloidea</taxon>
        <taxon>Dendrobatidae</taxon>
        <taxon>Dendrobatinae</taxon>
        <taxon>Ranitomeya</taxon>
    </lineage>
</organism>
<reference evidence="3" key="1">
    <citation type="submission" date="2023-07" db="EMBL/GenBank/DDBJ databases">
        <authorList>
            <person name="Stuckert A."/>
        </authorList>
    </citation>
    <scope>NUCLEOTIDE SEQUENCE</scope>
</reference>
<dbReference type="InterPro" id="IPR042619">
    <property type="entry name" value="BBS10"/>
</dbReference>
<dbReference type="InterPro" id="IPR027409">
    <property type="entry name" value="GroEL-like_apical_dom_sf"/>
</dbReference>
<name>A0ABN9L1Q5_9NEOB</name>
<evidence type="ECO:0000259" key="2">
    <source>
        <dbReference type="Pfam" id="PF26215"/>
    </source>
</evidence>
<feature type="region of interest" description="Disordered" evidence="1">
    <location>
        <begin position="217"/>
        <end position="245"/>
    </location>
</feature>
<protein>
    <recommendedName>
        <fullName evidence="2">Helix-turn-helix domain-containing protein</fullName>
    </recommendedName>
</protein>
<proteinExistence type="predicted"/>
<dbReference type="PANTHER" id="PTHR14667:SF2">
    <property type="entry name" value="BARDET-BIEDL SYNDROME 10 PROTEIN"/>
    <property type="match status" value="1"/>
</dbReference>
<keyword evidence="4" id="KW-1185">Reference proteome</keyword>
<dbReference type="EMBL" id="CAUEEQ010007312">
    <property type="protein sequence ID" value="CAJ0930894.1"/>
    <property type="molecule type" value="Genomic_DNA"/>
</dbReference>
<dbReference type="InterPro" id="IPR058912">
    <property type="entry name" value="HTH_animal"/>
</dbReference>
<dbReference type="InterPro" id="IPR002423">
    <property type="entry name" value="Cpn60/GroEL/TCP-1"/>
</dbReference>